<evidence type="ECO:0000259" key="1">
    <source>
        <dbReference type="Pfam" id="PF20167"/>
    </source>
</evidence>
<organism evidence="2 3">
    <name type="scientific">Datura stramonium</name>
    <name type="common">Jimsonweed</name>
    <name type="synonym">Common thornapple</name>
    <dbReference type="NCBI Taxonomy" id="4076"/>
    <lineage>
        <taxon>Eukaryota</taxon>
        <taxon>Viridiplantae</taxon>
        <taxon>Streptophyta</taxon>
        <taxon>Embryophyta</taxon>
        <taxon>Tracheophyta</taxon>
        <taxon>Spermatophyta</taxon>
        <taxon>Magnoliopsida</taxon>
        <taxon>eudicotyledons</taxon>
        <taxon>Gunneridae</taxon>
        <taxon>Pentapetalae</taxon>
        <taxon>asterids</taxon>
        <taxon>lamiids</taxon>
        <taxon>Solanales</taxon>
        <taxon>Solanaceae</taxon>
        <taxon>Solanoideae</taxon>
        <taxon>Datureae</taxon>
        <taxon>Datura</taxon>
    </lineage>
</organism>
<accession>A0ABS8TLT3</accession>
<name>A0ABS8TLT3_DATST</name>
<dbReference type="Pfam" id="PF20167">
    <property type="entry name" value="Transposase_32"/>
    <property type="match status" value="1"/>
</dbReference>
<feature type="domain" description="Putative plant transposon protein" evidence="1">
    <location>
        <begin position="4"/>
        <end position="127"/>
    </location>
</feature>
<protein>
    <recommendedName>
        <fullName evidence="1">Putative plant transposon protein domain-containing protein</fullName>
    </recommendedName>
</protein>
<evidence type="ECO:0000313" key="3">
    <source>
        <dbReference type="Proteomes" id="UP000823775"/>
    </source>
</evidence>
<keyword evidence="3" id="KW-1185">Reference proteome</keyword>
<reference evidence="2 3" key="1">
    <citation type="journal article" date="2021" name="BMC Genomics">
        <title>Datura genome reveals duplications of psychoactive alkaloid biosynthetic genes and high mutation rate following tissue culture.</title>
        <authorList>
            <person name="Rajewski A."/>
            <person name="Carter-House D."/>
            <person name="Stajich J."/>
            <person name="Litt A."/>
        </authorList>
    </citation>
    <scope>NUCLEOTIDE SEQUENCE [LARGE SCALE GENOMIC DNA]</scope>
    <source>
        <strain evidence="2">AR-01</strain>
    </source>
</reference>
<gene>
    <name evidence="2" type="ORF">HAX54_012564</name>
</gene>
<dbReference type="InterPro" id="IPR046796">
    <property type="entry name" value="Transposase_32_dom"/>
</dbReference>
<comment type="caution">
    <text evidence="2">The sequence shown here is derived from an EMBL/GenBank/DDBJ whole genome shotgun (WGS) entry which is preliminary data.</text>
</comment>
<dbReference type="Proteomes" id="UP000823775">
    <property type="component" value="Unassembled WGS sequence"/>
</dbReference>
<proteinExistence type="predicted"/>
<sequence>MRELGVGYIFNEPERYNLPLAREFYAKYVISFGESTKVKIRGQVVWFIAKKFISFLVTPAVGPSKYFIFLEKPPYRDIHHTLCSEHSSARWARDHNGTHSTLMFAYLNREAKVLVKLVFVVFLPRTHIVTTRT</sequence>
<dbReference type="EMBL" id="JACEIK010001733">
    <property type="protein sequence ID" value="MCD7471835.1"/>
    <property type="molecule type" value="Genomic_DNA"/>
</dbReference>
<evidence type="ECO:0000313" key="2">
    <source>
        <dbReference type="EMBL" id="MCD7471835.1"/>
    </source>
</evidence>